<reference evidence="1 2" key="1">
    <citation type="journal article" date="2015" name="Fungal Genet. Biol.">
        <title>Evolution of novel wood decay mechanisms in Agaricales revealed by the genome sequences of Fistulina hepatica and Cylindrobasidium torrendii.</title>
        <authorList>
            <person name="Floudas D."/>
            <person name="Held B.W."/>
            <person name="Riley R."/>
            <person name="Nagy L.G."/>
            <person name="Koehler G."/>
            <person name="Ransdell A.S."/>
            <person name="Younus H."/>
            <person name="Chow J."/>
            <person name="Chiniquy J."/>
            <person name="Lipzen A."/>
            <person name="Tritt A."/>
            <person name="Sun H."/>
            <person name="Haridas S."/>
            <person name="LaButti K."/>
            <person name="Ohm R.A."/>
            <person name="Kues U."/>
            <person name="Blanchette R.A."/>
            <person name="Grigoriev I.V."/>
            <person name="Minto R.E."/>
            <person name="Hibbett D.S."/>
        </authorList>
    </citation>
    <scope>NUCLEOTIDE SEQUENCE [LARGE SCALE GENOMIC DNA]</scope>
    <source>
        <strain evidence="1 2">FP15055 ss-10</strain>
    </source>
</reference>
<organism evidence="1 2">
    <name type="scientific">Cylindrobasidium torrendii FP15055 ss-10</name>
    <dbReference type="NCBI Taxonomy" id="1314674"/>
    <lineage>
        <taxon>Eukaryota</taxon>
        <taxon>Fungi</taxon>
        <taxon>Dikarya</taxon>
        <taxon>Basidiomycota</taxon>
        <taxon>Agaricomycotina</taxon>
        <taxon>Agaricomycetes</taxon>
        <taxon>Agaricomycetidae</taxon>
        <taxon>Agaricales</taxon>
        <taxon>Marasmiineae</taxon>
        <taxon>Physalacriaceae</taxon>
        <taxon>Cylindrobasidium</taxon>
    </lineage>
</organism>
<accession>A0A0D7BDY7</accession>
<dbReference type="Proteomes" id="UP000054007">
    <property type="component" value="Unassembled WGS sequence"/>
</dbReference>
<evidence type="ECO:0008006" key="3">
    <source>
        <dbReference type="Google" id="ProtNLM"/>
    </source>
</evidence>
<keyword evidence="2" id="KW-1185">Reference proteome</keyword>
<dbReference type="EMBL" id="KN880503">
    <property type="protein sequence ID" value="KIY68394.1"/>
    <property type="molecule type" value="Genomic_DNA"/>
</dbReference>
<evidence type="ECO:0000313" key="1">
    <source>
        <dbReference type="EMBL" id="KIY68394.1"/>
    </source>
</evidence>
<dbReference type="AlphaFoldDB" id="A0A0D7BDY7"/>
<protein>
    <recommendedName>
        <fullName evidence="3">F-box domain-containing protein</fullName>
    </recommendedName>
</protein>
<gene>
    <name evidence="1" type="ORF">CYLTODRAFT_453551</name>
</gene>
<proteinExistence type="predicted"/>
<evidence type="ECO:0000313" key="2">
    <source>
        <dbReference type="Proteomes" id="UP000054007"/>
    </source>
</evidence>
<name>A0A0D7BDY7_9AGAR</name>
<sequence length="268" mass="30858">MPNLPVELKLQILDELDQTRDGKTDPFCGIALVWPDVLFEIRRYRFHTIRLRRIGQARTMIALIQSAPSIAEIVRTLRLPSSNIRIHQDPVIKQLFSMLPLVSSIHLHSIFLRVVGLSNNTDALLALPPTVTNVNVEMHCRELLATAALSRIFAILNAFQGMQRLELRYSNKVGRDRRSLREYSQTNTIRSFKALREINISAPELMGDPLFVDYLAEKVVFEDLASLVVVNTWFDREVCEALNKLMRRWKRSLRDVHLAYDSTQDLIP</sequence>